<evidence type="ECO:0000256" key="1">
    <source>
        <dbReference type="SAM" id="Phobius"/>
    </source>
</evidence>
<name>A0AAX4L0B1_9CREN</name>
<dbReference type="GeneID" id="89337376"/>
<keyword evidence="1" id="KW-1133">Transmembrane helix</keyword>
<evidence type="ECO:0000313" key="3">
    <source>
        <dbReference type="Proteomes" id="UP001432202"/>
    </source>
</evidence>
<feature type="transmembrane region" description="Helical" evidence="1">
    <location>
        <begin position="96"/>
        <end position="118"/>
    </location>
</feature>
<organism evidence="2 3">
    <name type="scientific">Sulfolobus tengchongensis</name>
    <dbReference type="NCBI Taxonomy" id="207809"/>
    <lineage>
        <taxon>Archaea</taxon>
        <taxon>Thermoproteota</taxon>
        <taxon>Thermoprotei</taxon>
        <taxon>Sulfolobales</taxon>
        <taxon>Sulfolobaceae</taxon>
        <taxon>Sulfolobus</taxon>
    </lineage>
</organism>
<keyword evidence="3" id="KW-1185">Reference proteome</keyword>
<feature type="transmembrane region" description="Helical" evidence="1">
    <location>
        <begin position="154"/>
        <end position="175"/>
    </location>
</feature>
<proteinExistence type="predicted"/>
<keyword evidence="1" id="KW-0812">Transmembrane</keyword>
<evidence type="ECO:0000313" key="2">
    <source>
        <dbReference type="EMBL" id="WWQ60040.1"/>
    </source>
</evidence>
<feature type="transmembrane region" description="Helical" evidence="1">
    <location>
        <begin position="16"/>
        <end position="35"/>
    </location>
</feature>
<keyword evidence="1" id="KW-0472">Membrane</keyword>
<accession>A0AAX4L0B1</accession>
<feature type="transmembrane region" description="Helical" evidence="1">
    <location>
        <begin position="130"/>
        <end position="147"/>
    </location>
</feature>
<gene>
    <name evidence="2" type="ORF">V6M85_11365</name>
</gene>
<feature type="transmembrane region" description="Helical" evidence="1">
    <location>
        <begin position="222"/>
        <end position="243"/>
    </location>
</feature>
<dbReference type="EMBL" id="CP146016">
    <property type="protein sequence ID" value="WWQ60040.1"/>
    <property type="molecule type" value="Genomic_DNA"/>
</dbReference>
<protein>
    <submittedName>
        <fullName evidence="2">Uncharacterized protein</fullName>
    </submittedName>
</protein>
<sequence>MFIKNPEPNTETVYDYINRVVAAVVNAIISYNILYEIIPVEYVYFTIAAISVISFFFYKQLSIILLALYIIDKAILTKAIYYLSLYPLIQFYSIKYLIELIIVLVFLFVIPLISILKFRSNESVITSDSLLLALYNPYLILFLPFGISEKNNKISVNVLSVLPLLVIPILQYYSFPYNPNLWISLALIVISGILFGLKYIFSLAGIIPLDIFLYISNEKIEIIALITLISAILNLIPSILSIIETNFYIKREIVERKSKINESLNEVKSSLDKIKLLSKDSTDMELFSIIQKYEKFFSSVSANLETIADIKSLQNIEMEINAKKLELERNINDYLFDQISQYNEIVEEIKNYGIVLDRIEPLSEPIKIDEDDTIKISKLLSRISENMNILSKYVENMTKSLKTLLGKNYDSEITDIRLDIKKSIIYIKELASKENIDSCKACVELLIKFLQMLNSLNLSTNQELLKILIKLNDEKPATFIIKSEEIMEQGLKLAIDTVTKLKEEYKRIQSEIPSLDRYKEFELINLLEKELNDNTKPICKRMEALASFLQVIQDLSSIVTHKNEIADVINLVSDNYDLILQKVLEEGCIKLSDLGIALDYSKFIDLVLQEKGSTLKIVGDSICYMK</sequence>
<dbReference type="Proteomes" id="UP001432202">
    <property type="component" value="Chromosome"/>
</dbReference>
<reference evidence="2 3" key="1">
    <citation type="submission" date="2024-02" db="EMBL/GenBank/DDBJ databases">
        <title>STSV induces naive adaptation in Sulfolobus.</title>
        <authorList>
            <person name="Xiang X."/>
            <person name="Song M."/>
        </authorList>
    </citation>
    <scope>NUCLEOTIDE SEQUENCE [LARGE SCALE GENOMIC DNA]</scope>
    <source>
        <strain evidence="2 3">RT2</strain>
    </source>
</reference>
<dbReference type="AlphaFoldDB" id="A0AAX4L0B1"/>
<feature type="transmembrane region" description="Helical" evidence="1">
    <location>
        <begin position="181"/>
        <end position="201"/>
    </location>
</feature>
<dbReference type="RefSeq" id="WP_338600130.1">
    <property type="nucleotide sequence ID" value="NZ_CP146016.1"/>
</dbReference>